<reference evidence="2 3" key="2">
    <citation type="submission" date="2024-07" db="EMBL/GenBank/DDBJ databases">
        <authorList>
            <person name="Akdeniz Z."/>
        </authorList>
    </citation>
    <scope>NUCLEOTIDE SEQUENCE [LARGE SCALE GENOMIC DNA]</scope>
</reference>
<keyword evidence="3" id="KW-1185">Reference proteome</keyword>
<evidence type="ECO:0000313" key="3">
    <source>
        <dbReference type="Proteomes" id="UP001642409"/>
    </source>
</evidence>
<comment type="caution">
    <text evidence="1">The sequence shown here is derived from an EMBL/GenBank/DDBJ whole genome shotgun (WGS) entry which is preliminary data.</text>
</comment>
<proteinExistence type="predicted"/>
<dbReference type="AlphaFoldDB" id="A0AA86PRN0"/>
<name>A0AA86PRN0_9EUKA</name>
<gene>
    <name evidence="2" type="ORF">HINF_LOCUS25880</name>
    <name evidence="1" type="ORF">HINF_LOCUS27910</name>
</gene>
<sequence>MDANLQRNTTVLDKIIIDNVTTLNSSLIQLINETKNDHLTDMMILNSSISAASTKLQQDIQTSFNQMDANLQRNTTVLDKIIIDNVTTLNSSLIQLINETKNDHLTDMMILNSSISAASTKLQQDIQTSFNQMDANLQRNTTVLDKRIFNNVTTLKTTISALEKKTDEQVKKTDDQIYYELFQLGALLCKVINPKYHYECRSCSGSQYLSATSCFCSDSGPPGDC</sequence>
<dbReference type="Proteomes" id="UP001642409">
    <property type="component" value="Unassembled WGS sequence"/>
</dbReference>
<accession>A0AA86PRN0</accession>
<reference evidence="1" key="1">
    <citation type="submission" date="2023-06" db="EMBL/GenBank/DDBJ databases">
        <authorList>
            <person name="Kurt Z."/>
        </authorList>
    </citation>
    <scope>NUCLEOTIDE SEQUENCE</scope>
</reference>
<evidence type="ECO:0000313" key="1">
    <source>
        <dbReference type="EMBL" id="CAI9940265.1"/>
    </source>
</evidence>
<evidence type="ECO:0000313" key="2">
    <source>
        <dbReference type="EMBL" id="CAL6017216.1"/>
    </source>
</evidence>
<dbReference type="EMBL" id="CAXDID020000078">
    <property type="protein sequence ID" value="CAL6017216.1"/>
    <property type="molecule type" value="Genomic_DNA"/>
</dbReference>
<protein>
    <submittedName>
        <fullName evidence="1">Uncharacterized protein</fullName>
    </submittedName>
</protein>
<dbReference type="EMBL" id="CATOUU010000675">
    <property type="protein sequence ID" value="CAI9940265.1"/>
    <property type="molecule type" value="Genomic_DNA"/>
</dbReference>
<organism evidence="1">
    <name type="scientific">Hexamita inflata</name>
    <dbReference type="NCBI Taxonomy" id="28002"/>
    <lineage>
        <taxon>Eukaryota</taxon>
        <taxon>Metamonada</taxon>
        <taxon>Diplomonadida</taxon>
        <taxon>Hexamitidae</taxon>
        <taxon>Hexamitinae</taxon>
        <taxon>Hexamita</taxon>
    </lineage>
</organism>